<accession>A0ACA9S8D4</accession>
<name>A0ACA9S8D4_9GLOM</name>
<reference evidence="1" key="1">
    <citation type="submission" date="2021-06" db="EMBL/GenBank/DDBJ databases">
        <authorList>
            <person name="Kallberg Y."/>
            <person name="Tangrot J."/>
            <person name="Rosling A."/>
        </authorList>
    </citation>
    <scope>NUCLEOTIDE SEQUENCE</scope>
    <source>
        <strain evidence="1">MA461A</strain>
    </source>
</reference>
<gene>
    <name evidence="1" type="ORF">RPERSI_LOCUS28177</name>
</gene>
<dbReference type="Proteomes" id="UP000789920">
    <property type="component" value="Unassembled WGS sequence"/>
</dbReference>
<evidence type="ECO:0000313" key="2">
    <source>
        <dbReference type="Proteomes" id="UP000789920"/>
    </source>
</evidence>
<sequence length="143" mass="17158">LQEYQLGYCAALEESTSQHYEDFRAKNCIIAKYPFYLAIENTKEQDYSTEKLWDAFKLGVVPIIYLIVALTYRTLNRDYPNVEDLANHLKYLVENKTAYLEYYQWRTTKTWSEEFKKKAYINLHNMKCNICKEVSRLRIIEGR</sequence>
<organism evidence="1 2">
    <name type="scientific">Racocetra persica</name>
    <dbReference type="NCBI Taxonomy" id="160502"/>
    <lineage>
        <taxon>Eukaryota</taxon>
        <taxon>Fungi</taxon>
        <taxon>Fungi incertae sedis</taxon>
        <taxon>Mucoromycota</taxon>
        <taxon>Glomeromycotina</taxon>
        <taxon>Glomeromycetes</taxon>
        <taxon>Diversisporales</taxon>
        <taxon>Gigasporaceae</taxon>
        <taxon>Racocetra</taxon>
    </lineage>
</organism>
<feature type="non-terminal residue" evidence="1">
    <location>
        <position position="1"/>
    </location>
</feature>
<feature type="non-terminal residue" evidence="1">
    <location>
        <position position="143"/>
    </location>
</feature>
<proteinExistence type="predicted"/>
<evidence type="ECO:0000313" key="1">
    <source>
        <dbReference type="EMBL" id="CAG8831530.1"/>
    </source>
</evidence>
<dbReference type="EMBL" id="CAJVQC010101631">
    <property type="protein sequence ID" value="CAG8831530.1"/>
    <property type="molecule type" value="Genomic_DNA"/>
</dbReference>
<comment type="caution">
    <text evidence="1">The sequence shown here is derived from an EMBL/GenBank/DDBJ whole genome shotgun (WGS) entry which is preliminary data.</text>
</comment>
<keyword evidence="2" id="KW-1185">Reference proteome</keyword>
<protein>
    <submittedName>
        <fullName evidence="1">2758_t:CDS:1</fullName>
    </submittedName>
</protein>